<dbReference type="GO" id="GO:0005886">
    <property type="term" value="C:plasma membrane"/>
    <property type="evidence" value="ECO:0007669"/>
    <property type="project" value="TreeGrafter"/>
</dbReference>
<dbReference type="Proteomes" id="UP000685013">
    <property type="component" value="Chromosome 16"/>
</dbReference>
<keyword evidence="3" id="KW-0808">Transferase</keyword>
<keyword evidence="17" id="KW-0675">Receptor</keyword>
<dbReference type="PROSITE" id="PS00107">
    <property type="entry name" value="PROTEIN_KINASE_ATP"/>
    <property type="match status" value="1"/>
</dbReference>
<keyword evidence="9 14" id="KW-1133">Transmembrane helix</keyword>
<organism evidence="17 18">
    <name type="scientific">Cucurbita argyrosperma subsp. sororia</name>
    <dbReference type="NCBI Taxonomy" id="37648"/>
    <lineage>
        <taxon>Eukaryota</taxon>
        <taxon>Viridiplantae</taxon>
        <taxon>Streptophyta</taxon>
        <taxon>Embryophyta</taxon>
        <taxon>Tracheophyta</taxon>
        <taxon>Spermatophyta</taxon>
        <taxon>Magnoliopsida</taxon>
        <taxon>eudicotyledons</taxon>
        <taxon>Gunneridae</taxon>
        <taxon>Pentapetalae</taxon>
        <taxon>rosids</taxon>
        <taxon>fabids</taxon>
        <taxon>Cucurbitales</taxon>
        <taxon>Cucurbitaceae</taxon>
        <taxon>Cucurbiteae</taxon>
        <taxon>Cucurbita</taxon>
    </lineage>
</organism>
<dbReference type="GO" id="GO:0004714">
    <property type="term" value="F:transmembrane receptor protein tyrosine kinase activity"/>
    <property type="evidence" value="ECO:0007669"/>
    <property type="project" value="InterPro"/>
</dbReference>
<keyword evidence="6 12" id="KW-0547">Nucleotide-binding</keyword>
<dbReference type="InterPro" id="IPR045272">
    <property type="entry name" value="ANXUR1/2-like"/>
</dbReference>
<evidence type="ECO:0000256" key="6">
    <source>
        <dbReference type="ARBA" id="ARBA00022741"/>
    </source>
</evidence>
<comment type="caution">
    <text evidence="17">The sequence shown here is derived from an EMBL/GenBank/DDBJ whole genome shotgun (WGS) entry which is preliminary data.</text>
</comment>
<evidence type="ECO:0000256" key="1">
    <source>
        <dbReference type="ARBA" id="ARBA00004479"/>
    </source>
</evidence>
<evidence type="ECO:0000256" key="9">
    <source>
        <dbReference type="ARBA" id="ARBA00022989"/>
    </source>
</evidence>
<feature type="domain" description="Protein kinase" evidence="16">
    <location>
        <begin position="274"/>
        <end position="496"/>
    </location>
</feature>
<dbReference type="FunFam" id="3.30.200.20:FF:000039">
    <property type="entry name" value="receptor-like protein kinase FERONIA"/>
    <property type="match status" value="1"/>
</dbReference>
<dbReference type="Pfam" id="PF07714">
    <property type="entry name" value="PK_Tyr_Ser-Thr"/>
    <property type="match status" value="1"/>
</dbReference>
<sequence length="496" mass="55066">MAISKLLFLLLLFLPFLSADVVPSDIYLLSCGSSSNSSFFNRVFVGDSLKGGSKLTPFNDSLWRTWVPDEPYLVIKSAAKLASTFQAPYYQAGGATREDAPDIVYMTAQQMNKDIAVLGAKFNLTWKFPLDSNGMKYLVRLHFCDIVSFALNQLYFNVYINGYPAYREMVSARGMFSETEKKKRNSWVIVGPIVGGFVGLCLVFAAILALVCKRRKNPTPRRAESAGWTSVQAYAGGSSDSKLSRGSTLASFGPNGYHNLKIPFTEIQSATNDFDESLIIGSGGFGMVYKGVLRDNINVAVKRGVPGSGQGLPEFHTEIAILSKIRHHHLVSLVGYCEEQSEMILVYEYIEKGPLKKQLPAVDPLLDREQVNLAEWALHWQRKGMLEKIIDPHLVGKINPSSLRKYGETAEKCLADYGIDRPTMGDVLWNLEHVLQLQIEPLIEPTEPVDVDESNFPTSTATHPSDLRRHSDEGTGNYSDISTTKVFSQLLTNDGR</sequence>
<evidence type="ECO:0000256" key="4">
    <source>
        <dbReference type="ARBA" id="ARBA00022692"/>
    </source>
</evidence>
<keyword evidence="11" id="KW-0325">Glycoprotein</keyword>
<feature type="binding site" evidence="12">
    <location>
        <position position="302"/>
    </location>
    <ligand>
        <name>ATP</name>
        <dbReference type="ChEBI" id="CHEBI:30616"/>
    </ligand>
</feature>
<keyword evidence="10 14" id="KW-0472">Membrane</keyword>
<feature type="signal peptide" evidence="15">
    <location>
        <begin position="1"/>
        <end position="19"/>
    </location>
</feature>
<dbReference type="InterPro" id="IPR001245">
    <property type="entry name" value="Ser-Thr/Tyr_kinase_cat_dom"/>
</dbReference>
<comment type="subcellular location">
    <subcellularLocation>
        <location evidence="1">Membrane</location>
        <topology evidence="1">Single-pass type I membrane protein</topology>
    </subcellularLocation>
</comment>
<name>A0AAV6M806_9ROSI</name>
<dbReference type="EMBL" id="JAGKQH010000016">
    <property type="protein sequence ID" value="KAG6576703.1"/>
    <property type="molecule type" value="Genomic_DNA"/>
</dbReference>
<evidence type="ECO:0000256" key="8">
    <source>
        <dbReference type="ARBA" id="ARBA00022840"/>
    </source>
</evidence>
<keyword evidence="18" id="KW-1185">Reference proteome</keyword>
<evidence type="ECO:0000256" key="10">
    <source>
        <dbReference type="ARBA" id="ARBA00023136"/>
    </source>
</evidence>
<evidence type="ECO:0000256" key="12">
    <source>
        <dbReference type="PROSITE-ProRule" id="PRU10141"/>
    </source>
</evidence>
<dbReference type="Pfam" id="PF12819">
    <property type="entry name" value="Malectin_like"/>
    <property type="match status" value="1"/>
</dbReference>
<evidence type="ECO:0000256" key="13">
    <source>
        <dbReference type="SAM" id="MobiDB-lite"/>
    </source>
</evidence>
<evidence type="ECO:0000256" key="5">
    <source>
        <dbReference type="ARBA" id="ARBA00022729"/>
    </source>
</evidence>
<proteinExistence type="predicted"/>
<feature type="chain" id="PRO_5043439816" evidence="15">
    <location>
        <begin position="20"/>
        <end position="496"/>
    </location>
</feature>
<keyword evidence="5 15" id="KW-0732">Signal</keyword>
<keyword evidence="8 12" id="KW-0067">ATP-binding</keyword>
<dbReference type="GO" id="GO:0005524">
    <property type="term" value="F:ATP binding"/>
    <property type="evidence" value="ECO:0007669"/>
    <property type="project" value="UniProtKB-UniRule"/>
</dbReference>
<gene>
    <name evidence="17" type="ORF">SDJN03_24277</name>
</gene>
<keyword evidence="2" id="KW-0723">Serine/threonine-protein kinase</keyword>
<evidence type="ECO:0000256" key="7">
    <source>
        <dbReference type="ARBA" id="ARBA00022777"/>
    </source>
</evidence>
<evidence type="ECO:0000259" key="16">
    <source>
        <dbReference type="PROSITE" id="PS50011"/>
    </source>
</evidence>
<feature type="non-terminal residue" evidence="17">
    <location>
        <position position="1"/>
    </location>
</feature>
<dbReference type="InterPro" id="IPR000719">
    <property type="entry name" value="Prot_kinase_dom"/>
</dbReference>
<dbReference type="PANTHER" id="PTHR27003">
    <property type="entry name" value="OS07G0166700 PROTEIN"/>
    <property type="match status" value="1"/>
</dbReference>
<evidence type="ECO:0000256" key="2">
    <source>
        <dbReference type="ARBA" id="ARBA00022527"/>
    </source>
</evidence>
<evidence type="ECO:0000256" key="15">
    <source>
        <dbReference type="SAM" id="SignalP"/>
    </source>
</evidence>
<accession>A0AAV6M806</accession>
<dbReference type="PROSITE" id="PS50011">
    <property type="entry name" value="PROTEIN_KINASE_DOM"/>
    <property type="match status" value="1"/>
</dbReference>
<dbReference type="InterPro" id="IPR017441">
    <property type="entry name" value="Protein_kinase_ATP_BS"/>
</dbReference>
<protein>
    <submittedName>
        <fullName evidence="17">Receptor-like protein kinase</fullName>
    </submittedName>
</protein>
<evidence type="ECO:0000256" key="14">
    <source>
        <dbReference type="SAM" id="Phobius"/>
    </source>
</evidence>
<feature type="transmembrane region" description="Helical" evidence="14">
    <location>
        <begin position="187"/>
        <end position="212"/>
    </location>
</feature>
<evidence type="ECO:0000256" key="3">
    <source>
        <dbReference type="ARBA" id="ARBA00022679"/>
    </source>
</evidence>
<dbReference type="PANTHER" id="PTHR27003:SF318">
    <property type="entry name" value="OS03G0124200 PROTEIN"/>
    <property type="match status" value="1"/>
</dbReference>
<keyword evidence="4 14" id="KW-0812">Transmembrane</keyword>
<evidence type="ECO:0000256" key="11">
    <source>
        <dbReference type="ARBA" id="ARBA00023180"/>
    </source>
</evidence>
<dbReference type="GO" id="GO:0009506">
    <property type="term" value="C:plasmodesma"/>
    <property type="evidence" value="ECO:0007669"/>
    <property type="project" value="TreeGrafter"/>
</dbReference>
<evidence type="ECO:0000313" key="18">
    <source>
        <dbReference type="Proteomes" id="UP000685013"/>
    </source>
</evidence>
<feature type="region of interest" description="Disordered" evidence="13">
    <location>
        <begin position="448"/>
        <end position="480"/>
    </location>
</feature>
<dbReference type="AlphaFoldDB" id="A0AAV6M806"/>
<keyword evidence="7 17" id="KW-0418">Kinase</keyword>
<reference evidence="17 18" key="1">
    <citation type="journal article" date="2021" name="Hortic Res">
        <title>The domestication of Cucurbita argyrosperma as revealed by the genome of its wild relative.</title>
        <authorList>
            <person name="Barrera-Redondo J."/>
            <person name="Sanchez-de la Vega G."/>
            <person name="Aguirre-Liguori J.A."/>
            <person name="Castellanos-Morales G."/>
            <person name="Gutierrez-Guerrero Y.T."/>
            <person name="Aguirre-Dugua X."/>
            <person name="Aguirre-Planter E."/>
            <person name="Tenaillon M.I."/>
            <person name="Lira-Saade R."/>
            <person name="Eguiarte L.E."/>
        </authorList>
    </citation>
    <scope>NUCLEOTIDE SEQUENCE [LARGE SCALE GENOMIC DNA]</scope>
    <source>
        <strain evidence="17">JBR-2021</strain>
    </source>
</reference>
<evidence type="ECO:0000313" key="17">
    <source>
        <dbReference type="EMBL" id="KAG6576703.1"/>
    </source>
</evidence>
<dbReference type="InterPro" id="IPR024788">
    <property type="entry name" value="Malectin-like_Carb-bd_dom"/>
</dbReference>
<dbReference type="GO" id="GO:0004674">
    <property type="term" value="F:protein serine/threonine kinase activity"/>
    <property type="evidence" value="ECO:0007669"/>
    <property type="project" value="UniProtKB-KW"/>
</dbReference>